<evidence type="ECO:0000313" key="5">
    <source>
        <dbReference type="Proteomes" id="UP001497482"/>
    </source>
</evidence>
<evidence type="ECO:0000256" key="3">
    <source>
        <dbReference type="SAM" id="SignalP"/>
    </source>
</evidence>
<dbReference type="Proteomes" id="UP001497482">
    <property type="component" value="Chromosome 17"/>
</dbReference>
<dbReference type="AlphaFoldDB" id="A0AAV2KAL3"/>
<keyword evidence="2" id="KW-0812">Transmembrane</keyword>
<evidence type="ECO:0000313" key="4">
    <source>
        <dbReference type="EMBL" id="CAL1585918.1"/>
    </source>
</evidence>
<keyword evidence="5" id="KW-1185">Reference proteome</keyword>
<dbReference type="EMBL" id="OZ035839">
    <property type="protein sequence ID" value="CAL1585918.1"/>
    <property type="molecule type" value="Genomic_DNA"/>
</dbReference>
<organism evidence="4 5">
    <name type="scientific">Knipowitschia caucasica</name>
    <name type="common">Caucasian dwarf goby</name>
    <name type="synonym">Pomatoschistus caucasicus</name>
    <dbReference type="NCBI Taxonomy" id="637954"/>
    <lineage>
        <taxon>Eukaryota</taxon>
        <taxon>Metazoa</taxon>
        <taxon>Chordata</taxon>
        <taxon>Craniata</taxon>
        <taxon>Vertebrata</taxon>
        <taxon>Euteleostomi</taxon>
        <taxon>Actinopterygii</taxon>
        <taxon>Neopterygii</taxon>
        <taxon>Teleostei</taxon>
        <taxon>Neoteleostei</taxon>
        <taxon>Acanthomorphata</taxon>
        <taxon>Gobiaria</taxon>
        <taxon>Gobiiformes</taxon>
        <taxon>Gobioidei</taxon>
        <taxon>Gobiidae</taxon>
        <taxon>Gobiinae</taxon>
        <taxon>Knipowitschia</taxon>
    </lineage>
</organism>
<name>A0AAV2KAL3_KNICA</name>
<evidence type="ECO:0000256" key="2">
    <source>
        <dbReference type="SAM" id="Phobius"/>
    </source>
</evidence>
<feature type="transmembrane region" description="Helical" evidence="2">
    <location>
        <begin position="179"/>
        <end position="200"/>
    </location>
</feature>
<feature type="region of interest" description="Disordered" evidence="1">
    <location>
        <begin position="152"/>
        <end position="173"/>
    </location>
</feature>
<protein>
    <submittedName>
        <fullName evidence="4">Uncharacterized protein</fullName>
    </submittedName>
</protein>
<proteinExistence type="predicted"/>
<keyword evidence="3" id="KW-0732">Signal</keyword>
<keyword evidence="2" id="KW-1133">Transmembrane helix</keyword>
<evidence type="ECO:0000256" key="1">
    <source>
        <dbReference type="SAM" id="MobiDB-lite"/>
    </source>
</evidence>
<gene>
    <name evidence="4" type="ORF">KC01_LOCUS16083</name>
</gene>
<keyword evidence="2" id="KW-0472">Membrane</keyword>
<feature type="signal peptide" evidence="3">
    <location>
        <begin position="1"/>
        <end position="20"/>
    </location>
</feature>
<sequence>MAPLIALLLIWNCAADVLQGYVIQHRCWSPVCFQTWGPDMAIDCERYTSFITTYPKQNNSLQCVLWRSLSRNNCFLSSNGLLGTTWVDENGDPIKDGEEYGIMQNSLCDVSLRVSFQSPKNKSFRCVAGVNGRTRTSSTIYVTVLPPKGRGRGVVIQQPQPGGEKPGEGGSEDQAWTSVVAPTLGVVCGVLLVAAAVFALNKRRHPRATTQPDTSAANCALDSEHVMDSMDSKQVLESALDSDPEDVVYADVVLPEAPDRSCVWEHERTVYACVR</sequence>
<accession>A0AAV2KAL3</accession>
<reference evidence="4 5" key="1">
    <citation type="submission" date="2024-04" db="EMBL/GenBank/DDBJ databases">
        <authorList>
            <person name="Waldvogel A.-M."/>
            <person name="Schoenle A."/>
        </authorList>
    </citation>
    <scope>NUCLEOTIDE SEQUENCE [LARGE SCALE GENOMIC DNA]</scope>
</reference>
<feature type="chain" id="PRO_5043729845" evidence="3">
    <location>
        <begin position="21"/>
        <end position="275"/>
    </location>
</feature>